<name>A0A3D8SFP7_9HELO</name>
<keyword evidence="1" id="KW-0812">Transmembrane</keyword>
<keyword evidence="3" id="KW-1185">Reference proteome</keyword>
<evidence type="ECO:0000256" key="1">
    <source>
        <dbReference type="SAM" id="Phobius"/>
    </source>
</evidence>
<feature type="transmembrane region" description="Helical" evidence="1">
    <location>
        <begin position="108"/>
        <end position="128"/>
    </location>
</feature>
<feature type="transmembrane region" description="Helical" evidence="1">
    <location>
        <begin position="56"/>
        <end position="73"/>
    </location>
</feature>
<protein>
    <submittedName>
        <fullName evidence="2">Uncharacterized protein</fullName>
    </submittedName>
</protein>
<keyword evidence="1" id="KW-1133">Transmembrane helix</keyword>
<feature type="transmembrane region" description="Helical" evidence="1">
    <location>
        <begin position="29"/>
        <end position="49"/>
    </location>
</feature>
<accession>A0A3D8SFP7</accession>
<dbReference type="OrthoDB" id="10299895at2759"/>
<proteinExistence type="predicted"/>
<feature type="transmembrane region" description="Helical" evidence="1">
    <location>
        <begin position="79"/>
        <end position="96"/>
    </location>
</feature>
<gene>
    <name evidence="2" type="ORF">BP6252_02693</name>
</gene>
<keyword evidence="1" id="KW-0472">Membrane</keyword>
<evidence type="ECO:0000313" key="2">
    <source>
        <dbReference type="EMBL" id="RDW85103.1"/>
    </source>
</evidence>
<dbReference type="AlphaFoldDB" id="A0A3D8SFP7"/>
<organism evidence="2 3">
    <name type="scientific">Coleophoma cylindrospora</name>
    <dbReference type="NCBI Taxonomy" id="1849047"/>
    <lineage>
        <taxon>Eukaryota</taxon>
        <taxon>Fungi</taxon>
        <taxon>Dikarya</taxon>
        <taxon>Ascomycota</taxon>
        <taxon>Pezizomycotina</taxon>
        <taxon>Leotiomycetes</taxon>
        <taxon>Helotiales</taxon>
        <taxon>Dermateaceae</taxon>
        <taxon>Coleophoma</taxon>
    </lineage>
</organism>
<comment type="caution">
    <text evidence="2">The sequence shown here is derived from an EMBL/GenBank/DDBJ whole genome shotgun (WGS) entry which is preliminary data.</text>
</comment>
<dbReference type="Proteomes" id="UP000256645">
    <property type="component" value="Unassembled WGS sequence"/>
</dbReference>
<reference evidence="2 3" key="1">
    <citation type="journal article" date="2018" name="IMA Fungus">
        <title>IMA Genome-F 9: Draft genome sequence of Annulohypoxylon stygium, Aspergillus mulundensis, Berkeleyomyces basicola (syn. Thielaviopsis basicola), Ceratocystis smalleyi, two Cercospora beticola strains, Coleophoma cylindrospora, Fusarium fracticaudum, Phialophora cf. hyalina, and Morchella septimelata.</title>
        <authorList>
            <person name="Wingfield B.D."/>
            <person name="Bills G.F."/>
            <person name="Dong Y."/>
            <person name="Huang W."/>
            <person name="Nel W.J."/>
            <person name="Swalarsk-Parry B.S."/>
            <person name="Vaghefi N."/>
            <person name="Wilken P.M."/>
            <person name="An Z."/>
            <person name="de Beer Z.W."/>
            <person name="De Vos L."/>
            <person name="Chen L."/>
            <person name="Duong T.A."/>
            <person name="Gao Y."/>
            <person name="Hammerbacher A."/>
            <person name="Kikkert J.R."/>
            <person name="Li Y."/>
            <person name="Li H."/>
            <person name="Li K."/>
            <person name="Li Q."/>
            <person name="Liu X."/>
            <person name="Ma X."/>
            <person name="Naidoo K."/>
            <person name="Pethybridge S.J."/>
            <person name="Sun J."/>
            <person name="Steenkamp E.T."/>
            <person name="van der Nest M.A."/>
            <person name="van Wyk S."/>
            <person name="Wingfield M.J."/>
            <person name="Xiong C."/>
            <person name="Yue Q."/>
            <person name="Zhang X."/>
        </authorList>
    </citation>
    <scope>NUCLEOTIDE SEQUENCE [LARGE SCALE GENOMIC DNA]</scope>
    <source>
        <strain evidence="2 3">BP6252</strain>
    </source>
</reference>
<evidence type="ECO:0000313" key="3">
    <source>
        <dbReference type="Proteomes" id="UP000256645"/>
    </source>
</evidence>
<sequence length="232" mass="25087">MATPYISSIARVFNRGRTLSNTHAGVVKIMVTGCMFGSGISMPVLLSIGARGIEKWTMGIYAISAVTFSSLYHTKLAHYGGYTLSTVTVISILAVVSSKTDLNQVTPYLPLFVALGLSMTAHVAPSVVEYFQQEQDDMLGEPMSIFGRYAQAPNSVAVSLGEPSNRSVASFHPFGIRQWISLPHEFAHMGREMHHATSESPENGSDIDLEASLMFETESAGFAGETDPMLTE</sequence>
<dbReference type="EMBL" id="PDLM01000002">
    <property type="protein sequence ID" value="RDW85103.1"/>
    <property type="molecule type" value="Genomic_DNA"/>
</dbReference>